<reference evidence="3" key="1">
    <citation type="submission" date="2018-06" db="EMBL/GenBank/DDBJ databases">
        <authorList>
            <person name="Zhirakovskaya E."/>
        </authorList>
    </citation>
    <scope>NUCLEOTIDE SEQUENCE</scope>
</reference>
<dbReference type="PIRSF" id="PIRSF006162">
    <property type="entry name" value="PgpA"/>
    <property type="match status" value="1"/>
</dbReference>
<proteinExistence type="predicted"/>
<dbReference type="InterPro" id="IPR026037">
    <property type="entry name" value="PgpA"/>
</dbReference>
<evidence type="ECO:0000313" key="3">
    <source>
        <dbReference type="EMBL" id="VAX33522.1"/>
    </source>
</evidence>
<evidence type="ECO:0000259" key="2">
    <source>
        <dbReference type="Pfam" id="PF04608"/>
    </source>
</evidence>
<dbReference type="Pfam" id="PF04608">
    <property type="entry name" value="PgpA"/>
    <property type="match status" value="1"/>
</dbReference>
<feature type="transmembrane region" description="Helical" evidence="1">
    <location>
        <begin position="21"/>
        <end position="42"/>
    </location>
</feature>
<feature type="domain" description="YutG/PgpA" evidence="2">
    <location>
        <begin position="31"/>
        <end position="168"/>
    </location>
</feature>
<dbReference type="EMBL" id="UOGF01000110">
    <property type="protein sequence ID" value="VAX33522.1"/>
    <property type="molecule type" value="Genomic_DNA"/>
</dbReference>
<dbReference type="CDD" id="cd06971">
    <property type="entry name" value="PgpA"/>
    <property type="match status" value="1"/>
</dbReference>
<dbReference type="InterPro" id="IPR007686">
    <property type="entry name" value="YutG/PgpA"/>
</dbReference>
<feature type="transmembrane region" description="Helical" evidence="1">
    <location>
        <begin position="150"/>
        <end position="172"/>
    </location>
</feature>
<dbReference type="GO" id="GO:0008962">
    <property type="term" value="F:phosphatidylglycerophosphatase activity"/>
    <property type="evidence" value="ECO:0007669"/>
    <property type="project" value="UniProtKB-EC"/>
</dbReference>
<feature type="transmembrane region" description="Helical" evidence="1">
    <location>
        <begin position="103"/>
        <end position="130"/>
    </location>
</feature>
<dbReference type="EC" id="3.1.3.27" evidence="3"/>
<accession>A0A3B1CYK6</accession>
<dbReference type="GO" id="GO:0006629">
    <property type="term" value="P:lipid metabolic process"/>
    <property type="evidence" value="ECO:0007669"/>
    <property type="project" value="InterPro"/>
</dbReference>
<name>A0A3B1CYK6_9ZZZZ</name>
<dbReference type="PANTHER" id="PTHR36305:SF1">
    <property type="entry name" value="PHOSPHATIDYLGLYCEROPHOSPHATASE A"/>
    <property type="match status" value="1"/>
</dbReference>
<dbReference type="AlphaFoldDB" id="A0A3B1CYK6"/>
<evidence type="ECO:0000256" key="1">
    <source>
        <dbReference type="SAM" id="Phobius"/>
    </source>
</evidence>
<keyword evidence="1" id="KW-0812">Transmembrane</keyword>
<dbReference type="PANTHER" id="PTHR36305">
    <property type="entry name" value="PHOSPHATIDYLGLYCEROPHOSPHATASE A"/>
    <property type="match status" value="1"/>
</dbReference>
<keyword evidence="3" id="KW-0378">Hydrolase</keyword>
<keyword evidence="1" id="KW-0472">Membrane</keyword>
<sequence length="173" mass="19607">MTSLGLDRKITPFIIKFINPLKGYFVKWAVWISTCGGIGYFPRFPGTIGSIAGLMLFLPFRTLPLFPYLVVLIVLFFLGVWTSSVSERFFKRKDASHIVIDEVLAVFFVSYFLPQTWSWLLAGLIVFRIFDIAKPPPIKIFEKLPGGWGVMADDVIAALYSLGLLHLVRVFIL</sequence>
<dbReference type="InterPro" id="IPR036681">
    <property type="entry name" value="PgpA-like_sf"/>
</dbReference>
<feature type="transmembrane region" description="Helical" evidence="1">
    <location>
        <begin position="62"/>
        <end position="82"/>
    </location>
</feature>
<protein>
    <submittedName>
        <fullName evidence="3">Phosphatidylglycerophosphatase A</fullName>
        <ecNumber evidence="3">3.1.3.27</ecNumber>
    </submittedName>
</protein>
<gene>
    <name evidence="3" type="ORF">MNBD_NITROSPIRAE01-995</name>
</gene>
<dbReference type="SUPFAM" id="SSF101307">
    <property type="entry name" value="YutG-like"/>
    <property type="match status" value="1"/>
</dbReference>
<organism evidence="3">
    <name type="scientific">hydrothermal vent metagenome</name>
    <dbReference type="NCBI Taxonomy" id="652676"/>
    <lineage>
        <taxon>unclassified sequences</taxon>
        <taxon>metagenomes</taxon>
        <taxon>ecological metagenomes</taxon>
    </lineage>
</organism>
<keyword evidence="1" id="KW-1133">Transmembrane helix</keyword>